<organism evidence="1 2">
    <name type="scientific">Apolygus lucorum</name>
    <name type="common">Small green plant bug</name>
    <name type="synonym">Lygocoris lucorum</name>
    <dbReference type="NCBI Taxonomy" id="248454"/>
    <lineage>
        <taxon>Eukaryota</taxon>
        <taxon>Metazoa</taxon>
        <taxon>Ecdysozoa</taxon>
        <taxon>Arthropoda</taxon>
        <taxon>Hexapoda</taxon>
        <taxon>Insecta</taxon>
        <taxon>Pterygota</taxon>
        <taxon>Neoptera</taxon>
        <taxon>Paraneoptera</taxon>
        <taxon>Hemiptera</taxon>
        <taxon>Heteroptera</taxon>
        <taxon>Panheteroptera</taxon>
        <taxon>Cimicomorpha</taxon>
        <taxon>Miridae</taxon>
        <taxon>Mirini</taxon>
        <taxon>Apolygus</taxon>
    </lineage>
</organism>
<dbReference type="Proteomes" id="UP000466442">
    <property type="component" value="Linkage Group LG12"/>
</dbReference>
<protein>
    <submittedName>
        <fullName evidence="1">Uncharacterized protein</fullName>
    </submittedName>
</protein>
<evidence type="ECO:0000313" key="1">
    <source>
        <dbReference type="EMBL" id="KAF6201878.1"/>
    </source>
</evidence>
<comment type="caution">
    <text evidence="1">The sequence shown here is derived from an EMBL/GenBank/DDBJ whole genome shotgun (WGS) entry which is preliminary data.</text>
</comment>
<proteinExistence type="predicted"/>
<gene>
    <name evidence="1" type="ORF">GE061_004274</name>
</gene>
<keyword evidence="2" id="KW-1185">Reference proteome</keyword>
<dbReference type="AlphaFoldDB" id="A0A8S9X0I1"/>
<evidence type="ECO:0000313" key="2">
    <source>
        <dbReference type="Proteomes" id="UP000466442"/>
    </source>
</evidence>
<accession>A0A8S9X0I1</accession>
<dbReference type="EMBL" id="WIXP02000012">
    <property type="protein sequence ID" value="KAF6201878.1"/>
    <property type="molecule type" value="Genomic_DNA"/>
</dbReference>
<reference evidence="1" key="1">
    <citation type="journal article" date="2021" name="Mol. Ecol. Resour.">
        <title>Apolygus lucorum genome provides insights into omnivorousness and mesophyll feeding.</title>
        <authorList>
            <person name="Liu Y."/>
            <person name="Liu H."/>
            <person name="Wang H."/>
            <person name="Huang T."/>
            <person name="Liu B."/>
            <person name="Yang B."/>
            <person name="Yin L."/>
            <person name="Li B."/>
            <person name="Zhang Y."/>
            <person name="Zhang S."/>
            <person name="Jiang F."/>
            <person name="Zhang X."/>
            <person name="Ren Y."/>
            <person name="Wang B."/>
            <person name="Wang S."/>
            <person name="Lu Y."/>
            <person name="Wu K."/>
            <person name="Fan W."/>
            <person name="Wang G."/>
        </authorList>
    </citation>
    <scope>NUCLEOTIDE SEQUENCE</scope>
    <source>
        <strain evidence="1">12Hb</strain>
    </source>
</reference>
<name>A0A8S9X0I1_APOLU</name>
<sequence>MSRGKKFCCFGVCNSSEKKGAPGYDPATRFYRFPQPCLLLRNNIFTWSYSEESLHVDGYPYGGWLVAEEQTTGFCEFVKFQPTSTSAQSISTKNRTRWITPNVYRMVTQTW</sequence>